<reference evidence="1 2" key="1">
    <citation type="submission" date="2018-09" db="EMBL/GenBank/DDBJ databases">
        <title>Comparative genomics of Leucobacter spp.</title>
        <authorList>
            <person name="Reis A.C."/>
            <person name="Kolvenbach B.A."/>
            <person name="Corvini P.F.X."/>
            <person name="Nunes O.C."/>
        </authorList>
    </citation>
    <scope>NUCLEOTIDE SEQUENCE [LARGE SCALE GENOMIC DNA]</scope>
    <source>
        <strain evidence="1 2">TAN 31504</strain>
    </source>
</reference>
<protein>
    <submittedName>
        <fullName evidence="1">PrgI family protein</fullName>
    </submittedName>
</protein>
<proteinExistence type="predicted"/>
<accession>A0ABS1SDD7</accession>
<keyword evidence="2" id="KW-1185">Reference proteome</keyword>
<sequence length="392" mass="43375">MDLPGREGRIHLYETDDSVVVIWDAKLATATVCCLVATNGLGMPQVDSPSTLSETDREALIFEWSKVLGSFTQKEHITRVTLLEQTRPGTVAAERRYFEERSMGLVGGVAKSYREALDLADQAVTQHISLLTITFKLSGEAKALVKGEKSEKAGMSKLAELEISTTSDALYNAGFTRNVWMNAREWGAWGRSLIDPASQQGVDTRIGTVWEGVDPQSAAPMLINEHRTLVETDSGWHRTYWIQEWPRYETFPGFMSRLIFAKQQSGKPVRQTFMLVGQPVQIGQAMKKIEEQKRTWITNAGMRAKTGKPTTAADDADWRALEQQEADLVAGQGELRFSAFLTVTATAPEVLEQEAASIRNACSATGLEPRSMPWQQAEALINVAYPCGLGMK</sequence>
<dbReference type="EMBL" id="QYAC01000002">
    <property type="protein sequence ID" value="MBL3678550.1"/>
    <property type="molecule type" value="Genomic_DNA"/>
</dbReference>
<dbReference type="Proteomes" id="UP001645859">
    <property type="component" value="Unassembled WGS sequence"/>
</dbReference>
<organism evidence="1 2">
    <name type="scientific">Leucobacter chromiireducens subsp. solipictus</name>
    <dbReference type="NCBI Taxonomy" id="398235"/>
    <lineage>
        <taxon>Bacteria</taxon>
        <taxon>Bacillati</taxon>
        <taxon>Actinomycetota</taxon>
        <taxon>Actinomycetes</taxon>
        <taxon>Micrococcales</taxon>
        <taxon>Microbacteriaceae</taxon>
        <taxon>Leucobacter</taxon>
    </lineage>
</organism>
<gene>
    <name evidence="1" type="ORF">D3230_04465</name>
</gene>
<dbReference type="NCBIfam" id="NF042935">
    <property type="entry name" value="SCO6880_fam"/>
    <property type="match status" value="1"/>
</dbReference>
<evidence type="ECO:0000313" key="1">
    <source>
        <dbReference type="EMBL" id="MBL3678550.1"/>
    </source>
</evidence>
<evidence type="ECO:0000313" key="2">
    <source>
        <dbReference type="Proteomes" id="UP001645859"/>
    </source>
</evidence>
<dbReference type="InterPro" id="IPR049978">
    <property type="entry name" value="SCO6880-like"/>
</dbReference>
<name>A0ABS1SDD7_9MICO</name>
<comment type="caution">
    <text evidence="1">The sequence shown here is derived from an EMBL/GenBank/DDBJ whole genome shotgun (WGS) entry which is preliminary data.</text>
</comment>